<gene>
    <name evidence="3" type="ORF">NOO_LOCUS8991</name>
</gene>
<dbReference type="InterPro" id="IPR011990">
    <property type="entry name" value="TPR-like_helical_dom_sf"/>
</dbReference>
<dbReference type="GO" id="GO:0005783">
    <property type="term" value="C:endoplasmic reticulum"/>
    <property type="evidence" value="ECO:0007669"/>
    <property type="project" value="InterPro"/>
</dbReference>
<proteinExistence type="predicted"/>
<organism evidence="3 4">
    <name type="scientific">Onchocerca ochengi</name>
    <name type="common">Filarial nematode worm</name>
    <dbReference type="NCBI Taxonomy" id="42157"/>
    <lineage>
        <taxon>Eukaryota</taxon>
        <taxon>Metazoa</taxon>
        <taxon>Ecdysozoa</taxon>
        <taxon>Nematoda</taxon>
        <taxon>Chromadorea</taxon>
        <taxon>Rhabditida</taxon>
        <taxon>Spirurina</taxon>
        <taxon>Spiruromorpha</taxon>
        <taxon>Filarioidea</taxon>
        <taxon>Onchocercidae</taxon>
        <taxon>Onchocerca</taxon>
    </lineage>
</organism>
<dbReference type="Proteomes" id="UP000271087">
    <property type="component" value="Unassembled WGS sequence"/>
</dbReference>
<feature type="non-terminal residue" evidence="3">
    <location>
        <position position="1"/>
    </location>
</feature>
<dbReference type="InterPro" id="IPR059068">
    <property type="entry name" value="TPR_P4H"/>
</dbReference>
<accession>A0A3P7LXL8</accession>
<evidence type="ECO:0000259" key="1">
    <source>
        <dbReference type="Pfam" id="PF08336"/>
    </source>
</evidence>
<evidence type="ECO:0000313" key="3">
    <source>
        <dbReference type="EMBL" id="VDM92108.1"/>
    </source>
</evidence>
<dbReference type="FunFam" id="1.25.40.10:FF:000006">
    <property type="entry name" value="Prolyl 4-hydroxylase subunit alpha 2"/>
    <property type="match status" value="1"/>
</dbReference>
<dbReference type="GO" id="GO:0004656">
    <property type="term" value="F:procollagen-proline 4-dioxygenase activity"/>
    <property type="evidence" value="ECO:0007669"/>
    <property type="project" value="InterPro"/>
</dbReference>
<dbReference type="AlphaFoldDB" id="A0A3P7LXL8"/>
<reference evidence="3 4" key="1">
    <citation type="submission" date="2018-08" db="EMBL/GenBank/DDBJ databases">
        <authorList>
            <person name="Laetsch R D."/>
            <person name="Stevens L."/>
            <person name="Kumar S."/>
            <person name="Blaxter L. M."/>
        </authorList>
    </citation>
    <scope>NUCLEOTIDE SEQUENCE [LARGE SCALE GENOMIC DNA]</scope>
</reference>
<dbReference type="OrthoDB" id="5850448at2759"/>
<feature type="domain" description="Prolyl 4-hydroxylase peptide-substrate-binding" evidence="2">
    <location>
        <begin position="112"/>
        <end position="200"/>
    </location>
</feature>
<dbReference type="EMBL" id="UYRW01004077">
    <property type="protein sequence ID" value="VDM92108.1"/>
    <property type="molecule type" value="Genomic_DNA"/>
</dbReference>
<keyword evidence="4" id="KW-1185">Reference proteome</keyword>
<dbReference type="Gene3D" id="6.10.140.1460">
    <property type="match status" value="1"/>
</dbReference>
<dbReference type="SUPFAM" id="SSF48452">
    <property type="entry name" value="TPR-like"/>
    <property type="match status" value="1"/>
</dbReference>
<sequence>SIQELREHNHTAIGGGGKVKRHPINTFLLIKEMTANWNKIVKIMQSNSADDVIRNVTRQKAIKSINYPTEEDLSGAVIGLLRLQDTYQMDTKDIADGKILNSQMRTVTLTAGDCFEIGCAAYHAYDYYHTVMWMQEARERLEKEVIPTANLEDILEYLAFSLYKQANLKQALLLTDELFRINPENPRAKNNVKEYENLLRNNGIQHIDMRRGIPPIINVRHGNGLDEGVKLTYEALCRQEVPIDTKAESILYCYYKMDHPYLRLAPFKLEIVRQNPLVVLFYDIISDEEARIIQMLALPKA</sequence>
<evidence type="ECO:0000259" key="2">
    <source>
        <dbReference type="Pfam" id="PF23558"/>
    </source>
</evidence>
<feature type="domain" description="Prolyl 4-hydroxylase N-terminal" evidence="1">
    <location>
        <begin position="2"/>
        <end position="99"/>
    </location>
</feature>
<name>A0A3P7LXL8_ONCOC</name>
<dbReference type="Pfam" id="PF23558">
    <property type="entry name" value="TPR_P4H"/>
    <property type="match status" value="1"/>
</dbReference>
<dbReference type="Pfam" id="PF08336">
    <property type="entry name" value="P4Ha_N"/>
    <property type="match status" value="1"/>
</dbReference>
<protein>
    <submittedName>
        <fullName evidence="3">Uncharacterized protein</fullName>
    </submittedName>
</protein>
<dbReference type="InterPro" id="IPR013547">
    <property type="entry name" value="P4H_N"/>
</dbReference>
<evidence type="ECO:0000313" key="4">
    <source>
        <dbReference type="Proteomes" id="UP000271087"/>
    </source>
</evidence>
<dbReference type="Gene3D" id="1.25.40.10">
    <property type="entry name" value="Tetratricopeptide repeat domain"/>
    <property type="match status" value="1"/>
</dbReference>